<evidence type="ECO:0000256" key="1">
    <source>
        <dbReference type="SAM" id="Coils"/>
    </source>
</evidence>
<dbReference type="Pfam" id="PF03448">
    <property type="entry name" value="MgtE_N"/>
    <property type="match status" value="1"/>
</dbReference>
<feature type="coiled-coil region" evidence="1">
    <location>
        <begin position="80"/>
        <end position="149"/>
    </location>
</feature>
<protein>
    <submittedName>
        <fullName evidence="4">MotE family protein</fullName>
    </submittedName>
</protein>
<evidence type="ECO:0000259" key="3">
    <source>
        <dbReference type="Pfam" id="PF03448"/>
    </source>
</evidence>
<sequence>MAEEKEQLEVEEEKKKPSILKILILWLVVPLLFVSAVLLIVAKVADVNVIDQAKKWTTEMIKGEPDPQLEQPDFSNDEKVVTLQAELQQKDNEIAKVEQQLQALKEENELLVIEQERLTDEIAKVQNRAEESKKEFKEIIATYEKLSAKNAAPILLAMNEADAVKILASLKPDTVAAILEKMEPEQAAKFTTLLSK</sequence>
<keyword evidence="1" id="KW-0175">Coiled coil</keyword>
<keyword evidence="2" id="KW-1133">Transmembrane helix</keyword>
<dbReference type="Gene3D" id="1.25.60.10">
    <property type="entry name" value="MgtE N-terminal domain-like"/>
    <property type="match status" value="1"/>
</dbReference>
<comment type="caution">
    <text evidence="4">The sequence shown here is derived from an EMBL/GenBank/DDBJ whole genome shotgun (WGS) entry which is preliminary data.</text>
</comment>
<dbReference type="RefSeq" id="WP_381010969.1">
    <property type="nucleotide sequence ID" value="NZ_JBHTJF010000022.1"/>
</dbReference>
<dbReference type="SUPFAM" id="SSF158791">
    <property type="entry name" value="MgtE N-terminal domain-like"/>
    <property type="match status" value="1"/>
</dbReference>
<dbReference type="InterPro" id="IPR038076">
    <property type="entry name" value="MgtE_N_sf"/>
</dbReference>
<organism evidence="4 5">
    <name type="scientific">Savagea faecisuis</name>
    <dbReference type="NCBI Taxonomy" id="1274803"/>
    <lineage>
        <taxon>Bacteria</taxon>
        <taxon>Bacillati</taxon>
        <taxon>Bacillota</taxon>
        <taxon>Bacilli</taxon>
        <taxon>Bacillales</taxon>
        <taxon>Caryophanaceae</taxon>
        <taxon>Savagea</taxon>
    </lineage>
</organism>
<gene>
    <name evidence="4" type="ORF">ACFQ0V_06020</name>
</gene>
<evidence type="ECO:0000313" key="4">
    <source>
        <dbReference type="EMBL" id="MFD0943328.1"/>
    </source>
</evidence>
<dbReference type="EMBL" id="JBHTJF010000022">
    <property type="protein sequence ID" value="MFD0943328.1"/>
    <property type="molecule type" value="Genomic_DNA"/>
</dbReference>
<keyword evidence="2" id="KW-0472">Membrane</keyword>
<dbReference type="InterPro" id="IPR006668">
    <property type="entry name" value="Mg_transptr_MgtE_intracell_dom"/>
</dbReference>
<proteinExistence type="predicted"/>
<keyword evidence="2" id="KW-0812">Transmembrane</keyword>
<reference evidence="5" key="1">
    <citation type="journal article" date="2019" name="Int. J. Syst. Evol. Microbiol.">
        <title>The Global Catalogue of Microorganisms (GCM) 10K type strain sequencing project: providing services to taxonomists for standard genome sequencing and annotation.</title>
        <authorList>
            <consortium name="The Broad Institute Genomics Platform"/>
            <consortium name="The Broad Institute Genome Sequencing Center for Infectious Disease"/>
            <person name="Wu L."/>
            <person name="Ma J."/>
        </authorList>
    </citation>
    <scope>NUCLEOTIDE SEQUENCE [LARGE SCALE GENOMIC DNA]</scope>
    <source>
        <strain evidence="5">CCUG 63563</strain>
    </source>
</reference>
<feature type="transmembrane region" description="Helical" evidence="2">
    <location>
        <begin position="22"/>
        <end position="42"/>
    </location>
</feature>
<name>A0ABW3GW98_9BACL</name>
<accession>A0ABW3GW98</accession>
<evidence type="ECO:0000313" key="5">
    <source>
        <dbReference type="Proteomes" id="UP001596976"/>
    </source>
</evidence>
<keyword evidence="5" id="KW-1185">Reference proteome</keyword>
<dbReference type="Proteomes" id="UP001596976">
    <property type="component" value="Unassembled WGS sequence"/>
</dbReference>
<feature type="domain" description="Magnesium transporter MgtE intracellular" evidence="3">
    <location>
        <begin position="96"/>
        <end position="195"/>
    </location>
</feature>
<evidence type="ECO:0000256" key="2">
    <source>
        <dbReference type="SAM" id="Phobius"/>
    </source>
</evidence>